<dbReference type="AlphaFoldDB" id="A0A4U3MAH3"/>
<feature type="domain" description="SF4 helicase" evidence="1">
    <location>
        <begin position="149"/>
        <end position="356"/>
    </location>
</feature>
<dbReference type="PANTHER" id="PTHR30153:SF2">
    <property type="entry name" value="REPLICATIVE DNA HELICASE"/>
    <property type="match status" value="1"/>
</dbReference>
<dbReference type="GO" id="GO:0005524">
    <property type="term" value="F:ATP binding"/>
    <property type="evidence" value="ECO:0007669"/>
    <property type="project" value="InterPro"/>
</dbReference>
<keyword evidence="3" id="KW-1185">Reference proteome</keyword>
<evidence type="ECO:0000313" key="2">
    <source>
        <dbReference type="EMBL" id="TKK84677.1"/>
    </source>
</evidence>
<protein>
    <recommendedName>
        <fullName evidence="1">SF4 helicase domain-containing protein</fullName>
    </recommendedName>
</protein>
<dbReference type="InterPro" id="IPR027417">
    <property type="entry name" value="P-loop_NTPase"/>
</dbReference>
<dbReference type="SUPFAM" id="SSF52540">
    <property type="entry name" value="P-loop containing nucleoside triphosphate hydrolases"/>
    <property type="match status" value="1"/>
</dbReference>
<dbReference type="GO" id="GO:0003678">
    <property type="term" value="F:DNA helicase activity"/>
    <property type="evidence" value="ECO:0007669"/>
    <property type="project" value="InterPro"/>
</dbReference>
<accession>A0A4U3MAH3</accession>
<name>A0A4U3MAH3_9ACTN</name>
<dbReference type="PANTHER" id="PTHR30153">
    <property type="entry name" value="REPLICATIVE DNA HELICASE DNAB"/>
    <property type="match status" value="1"/>
</dbReference>
<sequence length="421" mass="46425">MDLPRHLITQIVTGGDLSQALDAGVTSEWLADPKALQVWQFLTEFQIRHGKAPTTEALKAEFPTYKLAKQPEPLDYVLDKLREQRKMSILEAALGRATQRFTTGDPEATARELAAALAELEAEVPSTVDVDITTTALKRAAAYRERAGQELRMHGIPTGFDAVDQLTGGWRPGWLVALVGPPKAGKSTYLLLSSLAAWSAPKRPMFVTFEMTAREMEERLDALESKVSPNGLRDGTLTKADLDRVEKRLRSMELRPSYWLTEDASSASTVSQIVAKAQRLKPDILFIDGVYLMSDDHGEKPGDWKAIANITRGLKRAAKSLGIPIIISTQVRLSKIHGGEITAASIGYGPSFAEDADLIIAAQPTSDHDITKMKSLVGRTVAPFEFWIRRDWDHGTMTELAYDPFGDTDDLGDDDDDVDMF</sequence>
<reference evidence="2 3" key="1">
    <citation type="submission" date="2019-04" db="EMBL/GenBank/DDBJ databases">
        <title>Herbidospora sp. NEAU-GS14.nov., a novel actinomycete isolated from soil.</title>
        <authorList>
            <person name="Han L."/>
        </authorList>
    </citation>
    <scope>NUCLEOTIDE SEQUENCE [LARGE SCALE GENOMIC DNA]</scope>
    <source>
        <strain evidence="2 3">NEAU-GS14</strain>
    </source>
</reference>
<dbReference type="Pfam" id="PF03796">
    <property type="entry name" value="DnaB_C"/>
    <property type="match status" value="1"/>
</dbReference>
<gene>
    <name evidence="2" type="ORF">FDA94_29120</name>
</gene>
<organism evidence="2 3">
    <name type="scientific">Herbidospora galbida</name>
    <dbReference type="NCBI Taxonomy" id="2575442"/>
    <lineage>
        <taxon>Bacteria</taxon>
        <taxon>Bacillati</taxon>
        <taxon>Actinomycetota</taxon>
        <taxon>Actinomycetes</taxon>
        <taxon>Streptosporangiales</taxon>
        <taxon>Streptosporangiaceae</taxon>
        <taxon>Herbidospora</taxon>
    </lineage>
</organism>
<dbReference type="Proteomes" id="UP000308705">
    <property type="component" value="Unassembled WGS sequence"/>
</dbReference>
<dbReference type="OrthoDB" id="9773982at2"/>
<evidence type="ECO:0000259" key="1">
    <source>
        <dbReference type="PROSITE" id="PS51199"/>
    </source>
</evidence>
<dbReference type="GO" id="GO:0006260">
    <property type="term" value="P:DNA replication"/>
    <property type="evidence" value="ECO:0007669"/>
    <property type="project" value="InterPro"/>
</dbReference>
<dbReference type="PROSITE" id="PS51199">
    <property type="entry name" value="SF4_HELICASE"/>
    <property type="match status" value="1"/>
</dbReference>
<dbReference type="RefSeq" id="WP_137250261.1">
    <property type="nucleotide sequence ID" value="NZ_SZQA01000033.1"/>
</dbReference>
<dbReference type="Gene3D" id="3.40.50.300">
    <property type="entry name" value="P-loop containing nucleotide triphosphate hydrolases"/>
    <property type="match status" value="1"/>
</dbReference>
<dbReference type="InterPro" id="IPR007694">
    <property type="entry name" value="DNA_helicase_DnaB-like_C"/>
</dbReference>
<evidence type="ECO:0000313" key="3">
    <source>
        <dbReference type="Proteomes" id="UP000308705"/>
    </source>
</evidence>
<dbReference type="EMBL" id="SZQA01000033">
    <property type="protein sequence ID" value="TKK84677.1"/>
    <property type="molecule type" value="Genomic_DNA"/>
</dbReference>
<dbReference type="GO" id="GO:0005829">
    <property type="term" value="C:cytosol"/>
    <property type="evidence" value="ECO:0007669"/>
    <property type="project" value="TreeGrafter"/>
</dbReference>
<proteinExistence type="predicted"/>
<comment type="caution">
    <text evidence="2">The sequence shown here is derived from an EMBL/GenBank/DDBJ whole genome shotgun (WGS) entry which is preliminary data.</text>
</comment>